<dbReference type="SUPFAM" id="SSF53474">
    <property type="entry name" value="alpha/beta-Hydrolases"/>
    <property type="match status" value="1"/>
</dbReference>
<reference evidence="4 5" key="1">
    <citation type="submission" date="2020-10" db="EMBL/GenBank/DDBJ databases">
        <title>Myceligenerans pegani sp. nov., an endophytic actinomycete isolated from Peganum harmala L. in Xinjiang, China.</title>
        <authorList>
            <person name="Xin L."/>
        </authorList>
    </citation>
    <scope>NUCLEOTIDE SEQUENCE [LARGE SCALE GENOMIC DNA]</scope>
    <source>
        <strain evidence="4 5">TRM65318</strain>
    </source>
</reference>
<dbReference type="SMART" id="SM00824">
    <property type="entry name" value="PKS_TE"/>
    <property type="match status" value="1"/>
</dbReference>
<evidence type="ECO:0000313" key="5">
    <source>
        <dbReference type="Proteomes" id="UP000625527"/>
    </source>
</evidence>
<dbReference type="Pfam" id="PF00975">
    <property type="entry name" value="Thioesterase"/>
    <property type="match status" value="1"/>
</dbReference>
<organism evidence="4 5">
    <name type="scientific">Myceligenerans pegani</name>
    <dbReference type="NCBI Taxonomy" id="2776917"/>
    <lineage>
        <taxon>Bacteria</taxon>
        <taxon>Bacillati</taxon>
        <taxon>Actinomycetota</taxon>
        <taxon>Actinomycetes</taxon>
        <taxon>Micrococcales</taxon>
        <taxon>Promicromonosporaceae</taxon>
        <taxon>Myceligenerans</taxon>
    </lineage>
</organism>
<name>A0ABR9MYU5_9MICO</name>
<dbReference type="RefSeq" id="WP_192862757.1">
    <property type="nucleotide sequence ID" value="NZ_JADAQT010000080.1"/>
</dbReference>
<dbReference type="Proteomes" id="UP000625527">
    <property type="component" value="Unassembled WGS sequence"/>
</dbReference>
<accession>A0ABR9MYU5</accession>
<dbReference type="InterPro" id="IPR029058">
    <property type="entry name" value="AB_hydrolase_fold"/>
</dbReference>
<gene>
    <name evidence="4" type="ORF">IHE71_10755</name>
</gene>
<dbReference type="Gene3D" id="3.40.50.1820">
    <property type="entry name" value="alpha/beta hydrolase"/>
    <property type="match status" value="1"/>
</dbReference>
<comment type="caution">
    <text evidence="4">The sequence shown here is derived from an EMBL/GenBank/DDBJ whole genome shotgun (WGS) entry which is preliminary data.</text>
</comment>
<evidence type="ECO:0000256" key="2">
    <source>
        <dbReference type="ARBA" id="ARBA00022801"/>
    </source>
</evidence>
<keyword evidence="5" id="KW-1185">Reference proteome</keyword>
<feature type="domain" description="Thioesterase TesA-like" evidence="3">
    <location>
        <begin position="20"/>
        <end position="236"/>
    </location>
</feature>
<evidence type="ECO:0000256" key="1">
    <source>
        <dbReference type="ARBA" id="ARBA00007169"/>
    </source>
</evidence>
<proteinExistence type="inferred from homology"/>
<keyword evidence="2" id="KW-0378">Hydrolase</keyword>
<dbReference type="PANTHER" id="PTHR11487">
    <property type="entry name" value="THIOESTERASE"/>
    <property type="match status" value="1"/>
</dbReference>
<evidence type="ECO:0000313" key="4">
    <source>
        <dbReference type="EMBL" id="MBE1876186.1"/>
    </source>
</evidence>
<dbReference type="InterPro" id="IPR020802">
    <property type="entry name" value="TesA-like"/>
</dbReference>
<dbReference type="EMBL" id="JADAQT010000080">
    <property type="protein sequence ID" value="MBE1876186.1"/>
    <property type="molecule type" value="Genomic_DNA"/>
</dbReference>
<dbReference type="InterPro" id="IPR001031">
    <property type="entry name" value="Thioesterase"/>
</dbReference>
<dbReference type="PANTHER" id="PTHR11487:SF0">
    <property type="entry name" value="S-ACYL FATTY ACID SYNTHASE THIOESTERASE, MEDIUM CHAIN"/>
    <property type="match status" value="1"/>
</dbReference>
<comment type="similarity">
    <text evidence="1">Belongs to the thioesterase family.</text>
</comment>
<sequence>MDSLWFRRFAPEAEGRLRLLCFPHAGGAASTYSTLSRALAPHLDVLSVQYPGRQDRRNEPLVAEIEDLAARIADRLPDGPYAFFGHSMGAVVAYEVARLLADTGPVRMFVSGRAAPSVPNSRFVHRMDDRGLISDVRFLRGMGSSVLDDPDVLAMVLPVLRADYTAIETYRWTPGPPLEVPVTVLVGDEDPLVDARQARAWEEHTTGELTLRPYPGGHFYLEDQPQRVARDLLDDLGVTVAGPSPQ</sequence>
<protein>
    <submittedName>
        <fullName evidence="4">Thioesterase</fullName>
    </submittedName>
</protein>
<evidence type="ECO:0000259" key="3">
    <source>
        <dbReference type="SMART" id="SM00824"/>
    </source>
</evidence>
<dbReference type="InterPro" id="IPR012223">
    <property type="entry name" value="TEII"/>
</dbReference>